<dbReference type="GO" id="GO:0016757">
    <property type="term" value="F:glycosyltransferase activity"/>
    <property type="evidence" value="ECO:0007669"/>
    <property type="project" value="InterPro"/>
</dbReference>
<reference evidence="3 4" key="1">
    <citation type="journal article" date="2016" name="Nat. Commun.">
        <title>Thousands of microbial genomes shed light on interconnected biogeochemical processes in an aquifer system.</title>
        <authorList>
            <person name="Anantharaman K."/>
            <person name="Brown C.T."/>
            <person name="Hug L.A."/>
            <person name="Sharon I."/>
            <person name="Castelle C.J."/>
            <person name="Probst A.J."/>
            <person name="Thomas B.C."/>
            <person name="Singh A."/>
            <person name="Wilkins M.J."/>
            <person name="Karaoz U."/>
            <person name="Brodie E.L."/>
            <person name="Williams K.H."/>
            <person name="Hubbard S.S."/>
            <person name="Banfield J.F."/>
        </authorList>
    </citation>
    <scope>NUCLEOTIDE SEQUENCE [LARGE SCALE GENOMIC DNA]</scope>
</reference>
<feature type="domain" description="Glycosyl transferase family 1" evidence="2">
    <location>
        <begin position="231"/>
        <end position="381"/>
    </location>
</feature>
<dbReference type="PANTHER" id="PTHR46401:SF2">
    <property type="entry name" value="GLYCOSYLTRANSFERASE WBBK-RELATED"/>
    <property type="match status" value="1"/>
</dbReference>
<dbReference type="Proteomes" id="UP000176846">
    <property type="component" value="Unassembled WGS sequence"/>
</dbReference>
<evidence type="ECO:0000313" key="3">
    <source>
        <dbReference type="EMBL" id="OGL83135.1"/>
    </source>
</evidence>
<protein>
    <recommendedName>
        <fullName evidence="2">Glycosyl transferase family 1 domain-containing protein</fullName>
    </recommendedName>
</protein>
<dbReference type="SUPFAM" id="SSF53756">
    <property type="entry name" value="UDP-Glycosyltransferase/glycogen phosphorylase"/>
    <property type="match status" value="1"/>
</dbReference>
<keyword evidence="1" id="KW-0808">Transferase</keyword>
<dbReference type="EMBL" id="MGEK01000002">
    <property type="protein sequence ID" value="OGL83135.1"/>
    <property type="molecule type" value="Genomic_DNA"/>
</dbReference>
<accession>A0A1F7UXZ2</accession>
<gene>
    <name evidence="3" type="ORF">A2936_01380</name>
</gene>
<organism evidence="3 4">
    <name type="scientific">Candidatus Uhrbacteria bacterium RIFCSPLOWO2_01_FULL_47_25</name>
    <dbReference type="NCBI Taxonomy" id="1802402"/>
    <lineage>
        <taxon>Bacteria</taxon>
        <taxon>Candidatus Uhriibacteriota</taxon>
    </lineage>
</organism>
<dbReference type="Pfam" id="PF00534">
    <property type="entry name" value="Glycos_transf_1"/>
    <property type="match status" value="1"/>
</dbReference>
<evidence type="ECO:0000313" key="4">
    <source>
        <dbReference type="Proteomes" id="UP000176846"/>
    </source>
</evidence>
<dbReference type="AlphaFoldDB" id="A0A1F7UXZ2"/>
<proteinExistence type="predicted"/>
<dbReference type="PANTHER" id="PTHR46401">
    <property type="entry name" value="GLYCOSYLTRANSFERASE WBBK-RELATED"/>
    <property type="match status" value="1"/>
</dbReference>
<evidence type="ECO:0000256" key="1">
    <source>
        <dbReference type="ARBA" id="ARBA00022679"/>
    </source>
</evidence>
<name>A0A1F7UXZ2_9BACT</name>
<dbReference type="Gene3D" id="3.40.50.2000">
    <property type="entry name" value="Glycogen Phosphorylase B"/>
    <property type="match status" value="1"/>
</dbReference>
<comment type="caution">
    <text evidence="3">The sequence shown here is derived from an EMBL/GenBank/DDBJ whole genome shotgun (WGS) entry which is preliminary data.</text>
</comment>
<sequence>MTKLSMEANLLTGGEAPRLYPLPAGREPRTALYKLVVGVDLRCLLDSRGSGVATYAKLMLQSLRNENDKNFRLIAFTSGFSPAPDLSSLLPVDGRHRHFCFPNRILNLAMSIAKWPSVKRCFGEATIVWQPNPLFIPSIKVPLFVTVHDISFIRFPQFFLPHTRAWYLRWVRHWLKMAPPNAHLIVDSEYVKNDILSLFPQWQNRLAVFMPPIPTGQIQTSIDLKNSYGLDRPFILGLGTIEPRKNIASLVVAYKYFARRYPEFDLVLIGHYRHQDRRALLRLAGNFHSRLKFLGYVPYPHREEILSKAFCLVYPSYYEGFGYPPLEAMSRGVPVVASAVSSLPEILGSAAMFIDPYRGAEEIAVALDILAHDREVYKKLQVAGLSRVNELRERFTLQPLLSLWRNFVSA</sequence>
<dbReference type="InterPro" id="IPR001296">
    <property type="entry name" value="Glyco_trans_1"/>
</dbReference>
<evidence type="ECO:0000259" key="2">
    <source>
        <dbReference type="Pfam" id="PF00534"/>
    </source>
</evidence>
<dbReference type="CDD" id="cd03809">
    <property type="entry name" value="GT4_MtfB-like"/>
    <property type="match status" value="1"/>
</dbReference>